<evidence type="ECO:0000313" key="2">
    <source>
        <dbReference type="Proteomes" id="UP000825591"/>
    </source>
</evidence>
<dbReference type="EMBL" id="CP081966">
    <property type="protein sequence ID" value="QZP28750.1"/>
    <property type="molecule type" value="Genomic_DNA"/>
</dbReference>
<evidence type="ECO:0000313" key="1">
    <source>
        <dbReference type="EMBL" id="QZP28750.1"/>
    </source>
</evidence>
<reference evidence="1 2" key="1">
    <citation type="submission" date="2021-08" db="EMBL/GenBank/DDBJ databases">
        <title>Bactericidal Effect of Pseudomonas oryziphila sp. nov., a novel Pseudomonas Species Against Xanthomonas oryzae Reduces Disease Severity of Bacterial Leaf Streak of Rice.</title>
        <authorList>
            <person name="Yang R."/>
            <person name="Li S."/>
            <person name="Li Y."/>
            <person name="Yan Y."/>
            <person name="Fang Y."/>
            <person name="Zou L."/>
            <person name="Chen G."/>
        </authorList>
    </citation>
    <scope>NUCLEOTIDE SEQUENCE [LARGE SCALE GENOMIC DNA]</scope>
    <source>
        <strain evidence="1 2">DSM 17497</strain>
    </source>
</reference>
<name>A0ABX9B7M2_9PSED</name>
<protein>
    <submittedName>
        <fullName evidence="1">Phage tail tube protein</fullName>
    </submittedName>
</protein>
<dbReference type="Pfam" id="PF10618">
    <property type="entry name" value="Tail_tube"/>
    <property type="match status" value="1"/>
</dbReference>
<dbReference type="InterPro" id="IPR019596">
    <property type="entry name" value="Phage_Mu_GpM_tail_tub"/>
</dbReference>
<organism evidence="1 2">
    <name type="scientific">Pseudomonas mosselii</name>
    <dbReference type="NCBI Taxonomy" id="78327"/>
    <lineage>
        <taxon>Bacteria</taxon>
        <taxon>Pseudomonadati</taxon>
        <taxon>Pseudomonadota</taxon>
        <taxon>Gammaproteobacteria</taxon>
        <taxon>Pseudomonadales</taxon>
        <taxon>Pseudomonadaceae</taxon>
        <taxon>Pseudomonas</taxon>
    </lineage>
</organism>
<proteinExistence type="predicted"/>
<gene>
    <name evidence="1" type="ORF">K5H97_10550</name>
</gene>
<sequence length="49" mass="5029">MGQKVAGTCFVKVDGDQLVITGGVECPLSDTKRETIMPALYSAGTPGGE</sequence>
<keyword evidence="2" id="KW-1185">Reference proteome</keyword>
<accession>A0ABX9B7M2</accession>
<dbReference type="Proteomes" id="UP000825591">
    <property type="component" value="Chromosome"/>
</dbReference>